<dbReference type="Gene3D" id="2.60.120.200">
    <property type="match status" value="1"/>
</dbReference>
<organism evidence="5">
    <name type="scientific">Aphanomyces invadans</name>
    <dbReference type="NCBI Taxonomy" id="157072"/>
    <lineage>
        <taxon>Eukaryota</taxon>
        <taxon>Sar</taxon>
        <taxon>Stramenopiles</taxon>
        <taxon>Oomycota</taxon>
        <taxon>Saprolegniomycetes</taxon>
        <taxon>Saprolegniales</taxon>
        <taxon>Verrucalvaceae</taxon>
        <taxon>Aphanomyces</taxon>
    </lineage>
</organism>
<dbReference type="InterPro" id="IPR014756">
    <property type="entry name" value="Ig_E-set"/>
</dbReference>
<dbReference type="InterPro" id="IPR013783">
    <property type="entry name" value="Ig-like_fold"/>
</dbReference>
<name>A0A024U3C0_9STRA</name>
<dbReference type="GO" id="GO:0030246">
    <property type="term" value="F:carbohydrate binding"/>
    <property type="evidence" value="ECO:0007669"/>
    <property type="project" value="UniProtKB-KW"/>
</dbReference>
<dbReference type="InterPro" id="IPR013320">
    <property type="entry name" value="ConA-like_dom_sf"/>
</dbReference>
<dbReference type="InterPro" id="IPR050258">
    <property type="entry name" value="Leguminous_Lectin"/>
</dbReference>
<dbReference type="SUPFAM" id="SSF49899">
    <property type="entry name" value="Concanavalin A-like lectins/glucanases"/>
    <property type="match status" value="1"/>
</dbReference>
<evidence type="ECO:0000259" key="4">
    <source>
        <dbReference type="PROSITE" id="PS50853"/>
    </source>
</evidence>
<dbReference type="PANTHER" id="PTHR32401:SF48">
    <property type="entry name" value="LEGUME LECTIN DOMAIN-CONTAINING PROTEIN"/>
    <property type="match status" value="1"/>
</dbReference>
<keyword evidence="2" id="KW-0430">Lectin</keyword>
<dbReference type="Pfam" id="PF00041">
    <property type="entry name" value="fn3"/>
    <property type="match status" value="1"/>
</dbReference>
<evidence type="ECO:0000256" key="2">
    <source>
        <dbReference type="ARBA" id="ARBA00022734"/>
    </source>
</evidence>
<dbReference type="InterPro" id="IPR056573">
    <property type="entry name" value="Lectin_L-type_dom"/>
</dbReference>
<dbReference type="CDD" id="cd00063">
    <property type="entry name" value="FN3"/>
    <property type="match status" value="1"/>
</dbReference>
<dbReference type="InterPro" id="IPR001220">
    <property type="entry name" value="Legume_lectin_dom"/>
</dbReference>
<dbReference type="AlphaFoldDB" id="A0A024U3C0"/>
<dbReference type="Gene3D" id="2.60.40.10">
    <property type="entry name" value="Immunoglobulins"/>
    <property type="match status" value="2"/>
</dbReference>
<feature type="signal peptide" evidence="3">
    <location>
        <begin position="1"/>
        <end position="29"/>
    </location>
</feature>
<feature type="chain" id="PRO_5001534906" description="Fibronectin type-III domain-containing protein" evidence="3">
    <location>
        <begin position="30"/>
        <end position="818"/>
    </location>
</feature>
<accession>A0A024U3C0</accession>
<feature type="domain" description="Fibronectin type-III" evidence="4">
    <location>
        <begin position="337"/>
        <end position="434"/>
    </location>
</feature>
<dbReference type="VEuPathDB" id="FungiDB:H310_07280"/>
<evidence type="ECO:0000313" key="5">
    <source>
        <dbReference type="EMBL" id="ETW00730.1"/>
    </source>
</evidence>
<dbReference type="eggNOG" id="ENOG502QSWE">
    <property type="taxonomic scope" value="Eukaryota"/>
</dbReference>
<dbReference type="PROSITE" id="PS50853">
    <property type="entry name" value="FN3"/>
    <property type="match status" value="1"/>
</dbReference>
<gene>
    <name evidence="5" type="ORF">H310_07280</name>
</gene>
<dbReference type="InterPro" id="IPR036116">
    <property type="entry name" value="FN3_sf"/>
</dbReference>
<dbReference type="CDD" id="cd01951">
    <property type="entry name" value="lectin_L-type"/>
    <property type="match status" value="1"/>
</dbReference>
<dbReference type="RefSeq" id="XP_008870865.1">
    <property type="nucleotide sequence ID" value="XM_008872643.1"/>
</dbReference>
<evidence type="ECO:0000256" key="1">
    <source>
        <dbReference type="ARBA" id="ARBA00007606"/>
    </source>
</evidence>
<dbReference type="InterPro" id="IPR003961">
    <property type="entry name" value="FN3_dom"/>
</dbReference>
<dbReference type="SUPFAM" id="SSF81296">
    <property type="entry name" value="E set domains"/>
    <property type="match status" value="1"/>
</dbReference>
<proteinExistence type="inferred from homology"/>
<sequence length="818" mass="87939">MVLCPTAARMSRLYILSLLGLVGVDFVRAQTLGDVPFRTVEAMWDFHDGLDSWARSSTDTMHAEIDPRGGFIHGTVLADAAFVDSPLLDIRIEDRHHFVVRMAYDGTCTQAGLHLERRQSPTTNLKAPFVNPVVVRFPVMSDGSQHVYYTPLSPYIHGDISRIRFFPCLSGGRKQGNTFHINWIMIAKAPTVTKVRGCIDRYFQLPPSPTAVPSANISLVTTLTNGIHPVYSTIFRSMVLPFASTYNCMAGDTITIQGRNFGDSTLVRINNAPCQNDASVLASTPVLAADTVDEEVVICVLPAKMPPGSAVVTVINEGYRGLKFDGSLVAYAEPVRLVVAPSVSNVMAHAVDITWTPPLVDWWISLTITGYNVAVRRLTDNITTTIMLGNVTTTTLVALEARTTYSVTVAAVVESQNTPEWQNVDMYGQRAPLPTAIIGLPSPALLFSTLATDFEFATFSAEKTLNRSVATSSAATLGPTGDVGGQGAAGLTLVGSAHVEHCNATSACCDLASTGQMCMFTCRGTPSAPQQPPGSAKPAALLTVVTNVTGAASSPAMRSCGPALQLTGSAPFLTGAAWYPRPQNVREGFTTTFQFRLSNPSVHCKFMDDVSTHCRARGGDGFAFVIQNQDGTAIGRGGADVGYGGIRNAVAIEFDTWYNPDVVDVYENHVSIHTRGRMQPNSAHHAYSVGSTSQVVDLSDGVHTVTIRYDPVLDDDMPFAPHFQASAYVSEFFAAQGGSSRPWWGTAGVGCLQVTIDDRTVVSVPMHLDNTLDLTGGRAFVGFTAATSETAWQVHDILSWRWRSTRVVPPVAAAYTDV</sequence>
<reference evidence="5" key="1">
    <citation type="submission" date="2013-12" db="EMBL/GenBank/DDBJ databases">
        <title>The Genome Sequence of Aphanomyces invadans NJM9701.</title>
        <authorList>
            <consortium name="The Broad Institute Genomics Platform"/>
            <person name="Russ C."/>
            <person name="Tyler B."/>
            <person name="van West P."/>
            <person name="Dieguez-Uribeondo J."/>
            <person name="Young S.K."/>
            <person name="Zeng Q."/>
            <person name="Gargeya S."/>
            <person name="Fitzgerald M."/>
            <person name="Abouelleil A."/>
            <person name="Alvarado L."/>
            <person name="Chapman S.B."/>
            <person name="Gainer-Dewar J."/>
            <person name="Goldberg J."/>
            <person name="Griggs A."/>
            <person name="Gujja S."/>
            <person name="Hansen M."/>
            <person name="Howarth C."/>
            <person name="Imamovic A."/>
            <person name="Ireland A."/>
            <person name="Larimer J."/>
            <person name="McCowan C."/>
            <person name="Murphy C."/>
            <person name="Pearson M."/>
            <person name="Poon T.W."/>
            <person name="Priest M."/>
            <person name="Roberts A."/>
            <person name="Saif S."/>
            <person name="Shea T."/>
            <person name="Sykes S."/>
            <person name="Wortman J."/>
            <person name="Nusbaum C."/>
            <person name="Birren B."/>
        </authorList>
    </citation>
    <scope>NUCLEOTIDE SEQUENCE [LARGE SCALE GENOMIC DNA]</scope>
    <source>
        <strain evidence="5">NJM9701</strain>
    </source>
</reference>
<dbReference type="GeneID" id="20084330"/>
<dbReference type="OrthoDB" id="409136at2759"/>
<dbReference type="PANTHER" id="PTHR32401">
    <property type="entry name" value="CONCANAVALIN A-LIKE LECTIN FAMILY PROTEIN"/>
    <property type="match status" value="1"/>
</dbReference>
<protein>
    <recommendedName>
        <fullName evidence="4">Fibronectin type-III domain-containing protein</fullName>
    </recommendedName>
</protein>
<comment type="similarity">
    <text evidence="1">Belongs to the leguminous lectin family.</text>
</comment>
<dbReference type="EMBL" id="KI913964">
    <property type="protein sequence ID" value="ETW00730.1"/>
    <property type="molecule type" value="Genomic_DNA"/>
</dbReference>
<dbReference type="InterPro" id="IPR002909">
    <property type="entry name" value="IPT_dom"/>
</dbReference>
<dbReference type="SUPFAM" id="SSF49265">
    <property type="entry name" value="Fibronectin type III"/>
    <property type="match status" value="1"/>
</dbReference>
<keyword evidence="3" id="KW-0732">Signal</keyword>
<evidence type="ECO:0000256" key="3">
    <source>
        <dbReference type="SAM" id="SignalP"/>
    </source>
</evidence>
<dbReference type="STRING" id="157072.A0A024U3C0"/>
<dbReference type="Pfam" id="PF00139">
    <property type="entry name" value="Lectin_legB"/>
    <property type="match status" value="1"/>
</dbReference>
<dbReference type="Pfam" id="PF01833">
    <property type="entry name" value="TIG"/>
    <property type="match status" value="1"/>
</dbReference>